<evidence type="ECO:0000256" key="7">
    <source>
        <dbReference type="ARBA" id="ARBA00022787"/>
    </source>
</evidence>
<proteinExistence type="inferred from homology"/>
<dbReference type="InterPro" id="IPR031981">
    <property type="entry name" value="MIEAP_C"/>
</dbReference>
<dbReference type="Proteomes" id="UP000694865">
    <property type="component" value="Unplaced"/>
</dbReference>
<keyword evidence="7" id="KW-1000">Mitochondrion outer membrane</keyword>
<reference evidence="16" key="1">
    <citation type="submission" date="2025-08" db="UniProtKB">
        <authorList>
            <consortium name="RefSeq"/>
        </authorList>
    </citation>
    <scope>IDENTIFICATION</scope>
    <source>
        <tissue evidence="16">Testes</tissue>
    </source>
</reference>
<keyword evidence="15" id="KW-1185">Reference proteome</keyword>
<keyword evidence="9" id="KW-0446">Lipid-binding</keyword>
<accession>A0ABM0GJJ2</accession>
<feature type="domain" description="Mitochondria-eating protein C-terminal" evidence="14">
    <location>
        <begin position="297"/>
        <end position="524"/>
    </location>
</feature>
<keyword evidence="10" id="KW-0496">Mitochondrion</keyword>
<evidence type="ECO:0000256" key="1">
    <source>
        <dbReference type="ARBA" id="ARBA00004294"/>
    </source>
</evidence>
<evidence type="ECO:0000256" key="6">
    <source>
        <dbReference type="ARBA" id="ARBA00022490"/>
    </source>
</evidence>
<protein>
    <recommendedName>
        <fullName evidence="5">Mitochondria-eating protein</fullName>
    </recommendedName>
    <alternativeName>
        <fullName evidence="12">Spermatogenesis-associated protein 18</fullName>
    </alternativeName>
</protein>
<keyword evidence="11" id="KW-0472">Membrane</keyword>
<dbReference type="RefSeq" id="XP_002731244.1">
    <property type="nucleotide sequence ID" value="XM_002731198.2"/>
</dbReference>
<dbReference type="PANTHER" id="PTHR21771:SF1">
    <property type="entry name" value="MITOCHONDRIA-EATING PROTEIN"/>
    <property type="match status" value="1"/>
</dbReference>
<sequence length="527" mass="59326">MGNNQSTWDDQLPIGYGQLRRKPSVRESIGTNTGGDTVIREIVAKPGTIEPRPTMLQHMHAGRKSIGINTERSVLRNRGNHTPQDGGVGNTVTHSVSPRGVLIVQDQKPDNVTSQKPTQTQHITRHTASNEENATHINRATNNITLQKQSDVINTENTRTKHSDVSHHAVSHTQVKEDEKGRVHLVQTTETVTNDKDICRADHALQSDSSPTVERGPVTHITEEPVNNNYVQMAEIKFHEQVWNSRIQKLEDEKLKLEFENKALRTMVDDFSSGHSLPQRNSTKLRESRRELTKSDPTEVIRRYRDLTTECDNAKQQLDRLAPIGRGTHAEVLYHKFICDVLVVAFERTGEAVQTFEDNLTTMLLNAIRPTKDKYTDAGALKRRGVALYSSVIEPDPEVKAAFKSTGASALNYVLELSARCPVDNMIKEINEELKQKWPSIFTAAVSSNKDIKRYTERCCRLGIQMIALQPPLQILHNDKIFVTDRHEPIEATSMASLKKASVDFFIWPTLVDIKGNVLIKGKVKLQ</sequence>
<evidence type="ECO:0000256" key="11">
    <source>
        <dbReference type="ARBA" id="ARBA00023136"/>
    </source>
</evidence>
<feature type="compositionally biased region" description="Polar residues" evidence="13">
    <location>
        <begin position="273"/>
        <end position="282"/>
    </location>
</feature>
<evidence type="ECO:0000256" key="4">
    <source>
        <dbReference type="ARBA" id="ARBA00008233"/>
    </source>
</evidence>
<evidence type="ECO:0000259" key="14">
    <source>
        <dbReference type="Pfam" id="PF16026"/>
    </source>
</evidence>
<evidence type="ECO:0000256" key="8">
    <source>
        <dbReference type="ARBA" id="ARBA00023054"/>
    </source>
</evidence>
<gene>
    <name evidence="16" type="primary">LOC100373459</name>
</gene>
<evidence type="ECO:0000256" key="12">
    <source>
        <dbReference type="ARBA" id="ARBA00032687"/>
    </source>
</evidence>
<dbReference type="Pfam" id="PF16026">
    <property type="entry name" value="MIEAP"/>
    <property type="match status" value="1"/>
</dbReference>
<feature type="region of interest" description="Disordered" evidence="13">
    <location>
        <begin position="271"/>
        <end position="296"/>
    </location>
</feature>
<evidence type="ECO:0000313" key="16">
    <source>
        <dbReference type="RefSeq" id="XP_002731244.1"/>
    </source>
</evidence>
<evidence type="ECO:0000256" key="3">
    <source>
        <dbReference type="ARBA" id="ARBA00004496"/>
    </source>
</evidence>
<organism evidence="15 16">
    <name type="scientific">Saccoglossus kowalevskii</name>
    <name type="common">Acorn worm</name>
    <dbReference type="NCBI Taxonomy" id="10224"/>
    <lineage>
        <taxon>Eukaryota</taxon>
        <taxon>Metazoa</taxon>
        <taxon>Hemichordata</taxon>
        <taxon>Enteropneusta</taxon>
        <taxon>Harrimaniidae</taxon>
        <taxon>Saccoglossus</taxon>
    </lineage>
</organism>
<dbReference type="InterPro" id="IPR026169">
    <property type="entry name" value="MIEAP"/>
</dbReference>
<name>A0ABM0GJJ2_SACKO</name>
<keyword evidence="6" id="KW-0963">Cytoplasm</keyword>
<keyword evidence="8" id="KW-0175">Coiled coil</keyword>
<evidence type="ECO:0000256" key="10">
    <source>
        <dbReference type="ARBA" id="ARBA00023128"/>
    </source>
</evidence>
<evidence type="ECO:0000313" key="15">
    <source>
        <dbReference type="Proteomes" id="UP000694865"/>
    </source>
</evidence>
<dbReference type="PANTHER" id="PTHR21771">
    <property type="entry name" value="MITOCHONDRIA-EATING PROTEIN-RELATED"/>
    <property type="match status" value="1"/>
</dbReference>
<comment type="subcellular location">
    <subcellularLocation>
        <location evidence="3">Cytoplasm</location>
    </subcellularLocation>
    <subcellularLocation>
        <location evidence="2">Mitochondrion matrix</location>
    </subcellularLocation>
    <subcellularLocation>
        <location evidence="1">Mitochondrion outer membrane</location>
    </subcellularLocation>
</comment>
<dbReference type="GeneID" id="100373459"/>
<evidence type="ECO:0000256" key="2">
    <source>
        <dbReference type="ARBA" id="ARBA00004305"/>
    </source>
</evidence>
<comment type="similarity">
    <text evidence="4">Belongs to the MIEAP family.</text>
</comment>
<feature type="compositionally biased region" description="Basic and acidic residues" evidence="13">
    <location>
        <begin position="284"/>
        <end position="296"/>
    </location>
</feature>
<evidence type="ECO:0000256" key="5">
    <source>
        <dbReference type="ARBA" id="ARBA00019863"/>
    </source>
</evidence>
<evidence type="ECO:0000256" key="13">
    <source>
        <dbReference type="SAM" id="MobiDB-lite"/>
    </source>
</evidence>
<evidence type="ECO:0000256" key="9">
    <source>
        <dbReference type="ARBA" id="ARBA00023121"/>
    </source>
</evidence>